<dbReference type="GeneID" id="95598322"/>
<dbReference type="RefSeq" id="WP_267258005.1">
    <property type="nucleotide sequence ID" value="NZ_CP084204.1"/>
</dbReference>
<dbReference type="Proteomes" id="UP001164506">
    <property type="component" value="Chromosome"/>
</dbReference>
<gene>
    <name evidence="2" type="ORF">LDH80_02730</name>
</gene>
<protein>
    <submittedName>
        <fullName evidence="2">Uncharacterized protein</fullName>
    </submittedName>
</protein>
<organism evidence="2 3">
    <name type="scientific">Streptomyces tanashiensis</name>
    <dbReference type="NCBI Taxonomy" id="67367"/>
    <lineage>
        <taxon>Bacteria</taxon>
        <taxon>Bacillati</taxon>
        <taxon>Actinomycetota</taxon>
        <taxon>Actinomycetes</taxon>
        <taxon>Kitasatosporales</taxon>
        <taxon>Streptomycetaceae</taxon>
        <taxon>Streptomyces</taxon>
    </lineage>
</organism>
<sequence>MAILVIGALLQEANDDRRLRVKPLVLKELPQPNPEGARTSPQILGALETMLEAMSSAFQSARRSGTDEATHDRRRAAATTGRSATVIKNYSWSISLLKPREPELFDALFLSVGRALHLANAYEDKCQYVLRVGNLITAHQADPAMTFEEAVASVPADKLLGGTLHSLAAHAMGRTMDMDTLHKARQDRNWIAHEGASIGAIWSVDRDRILQHTVKLRAAVTDLALGDNTISQWCHGLAEPHDLPPAGWINGYPDAVDTWVFGHLRGLLPEQPSSLAGSE</sequence>
<keyword evidence="3" id="KW-1185">Reference proteome</keyword>
<feature type="region of interest" description="Disordered" evidence="1">
    <location>
        <begin position="58"/>
        <end position="80"/>
    </location>
</feature>
<evidence type="ECO:0000313" key="3">
    <source>
        <dbReference type="Proteomes" id="UP001164506"/>
    </source>
</evidence>
<dbReference type="EMBL" id="CP084204">
    <property type="protein sequence ID" value="UZX19719.1"/>
    <property type="molecule type" value="Genomic_DNA"/>
</dbReference>
<reference evidence="2" key="1">
    <citation type="submission" date="2021-09" db="EMBL/GenBank/DDBJ databases">
        <title>Complete genome sequence and metabolic characterization of Streptomyces tanashiensis DSM 731 the producer of antibacterial Kalafungin and diverse secondary metabolites.</title>
        <authorList>
            <person name="Abbasi M.N."/>
            <person name="Anwar M.N."/>
            <person name="Alam K."/>
            <person name="Shoaib M."/>
            <person name="Lin Z."/>
            <person name="Hayat M."/>
            <person name="Ali M.I."/>
            <person name="Malik H.M.T."/>
            <person name="Ahmed I."/>
            <person name="Li A."/>
            <person name="Hailong Wang H."/>
            <person name="Zhang Y."/>
        </authorList>
    </citation>
    <scope>NUCLEOTIDE SEQUENCE</scope>
    <source>
        <strain evidence="2">Kala</strain>
    </source>
</reference>
<proteinExistence type="predicted"/>
<evidence type="ECO:0000313" key="2">
    <source>
        <dbReference type="EMBL" id="UZX19719.1"/>
    </source>
</evidence>
<evidence type="ECO:0000256" key="1">
    <source>
        <dbReference type="SAM" id="MobiDB-lite"/>
    </source>
</evidence>
<accession>A0ABY6QSG9</accession>
<name>A0ABY6QSG9_9ACTN</name>